<evidence type="ECO:0000313" key="2">
    <source>
        <dbReference type="Proteomes" id="UP000481964"/>
    </source>
</evidence>
<dbReference type="RefSeq" id="WP_154301022.1">
    <property type="nucleotide sequence ID" value="NZ_WKRD01000007.1"/>
</dbReference>
<dbReference type="AlphaFoldDB" id="A0A7C9L008"/>
<dbReference type="NCBIfam" id="TIGR01669">
    <property type="entry name" value="phage_XkdX"/>
    <property type="match status" value="1"/>
</dbReference>
<organism evidence="1 2">
    <name type="scientific">Lachnospira eligens</name>
    <dbReference type="NCBI Taxonomy" id="39485"/>
    <lineage>
        <taxon>Bacteria</taxon>
        <taxon>Bacillati</taxon>
        <taxon>Bacillota</taxon>
        <taxon>Clostridia</taxon>
        <taxon>Lachnospirales</taxon>
        <taxon>Lachnospiraceae</taxon>
        <taxon>Lachnospira</taxon>
    </lineage>
</organism>
<evidence type="ECO:0000313" key="1">
    <source>
        <dbReference type="EMBL" id="MSC57788.1"/>
    </source>
</evidence>
<comment type="caution">
    <text evidence="1">The sequence shown here is derived from an EMBL/GenBank/DDBJ whole genome shotgun (WGS) entry which is preliminary data.</text>
</comment>
<dbReference type="Pfam" id="PF09693">
    <property type="entry name" value="Phage_XkdX"/>
    <property type="match status" value="1"/>
</dbReference>
<dbReference type="Proteomes" id="UP000481964">
    <property type="component" value="Unassembled WGS sequence"/>
</dbReference>
<accession>A0A7C9L008</accession>
<proteinExistence type="predicted"/>
<dbReference type="EMBL" id="WKRD01000007">
    <property type="protein sequence ID" value="MSC57788.1"/>
    <property type="molecule type" value="Genomic_DNA"/>
</dbReference>
<dbReference type="InterPro" id="IPR010022">
    <property type="entry name" value="XkdX"/>
</dbReference>
<reference evidence="1 2" key="1">
    <citation type="journal article" date="2019" name="Nat. Med.">
        <title>A library of human gut bacterial isolates paired with longitudinal multiomics data enables mechanistic microbiome research.</title>
        <authorList>
            <person name="Poyet M."/>
            <person name="Groussin M."/>
            <person name="Gibbons S.M."/>
            <person name="Avila-Pacheco J."/>
            <person name="Jiang X."/>
            <person name="Kearney S.M."/>
            <person name="Perrotta A.R."/>
            <person name="Berdy B."/>
            <person name="Zhao S."/>
            <person name="Lieberman T.D."/>
            <person name="Swanson P.K."/>
            <person name="Smith M."/>
            <person name="Roesemann S."/>
            <person name="Alexander J.E."/>
            <person name="Rich S.A."/>
            <person name="Livny J."/>
            <person name="Vlamakis H."/>
            <person name="Clish C."/>
            <person name="Bullock K."/>
            <person name="Deik A."/>
            <person name="Scott J."/>
            <person name="Pierce K.A."/>
            <person name="Xavier R.J."/>
            <person name="Alm E.J."/>
        </authorList>
    </citation>
    <scope>NUCLEOTIDE SEQUENCE [LARGE SCALE GENOMIC DNA]</scope>
    <source>
        <strain evidence="1 2">BIOML-A1</strain>
    </source>
</reference>
<gene>
    <name evidence="1" type="ORF">GKE48_10090</name>
</gene>
<sequence length="53" mass="6158">MSKAAKRYKSYYVAGWYNEEMLKNLVGKGKLTPEEYKEITGDDYTEKEDDAEA</sequence>
<name>A0A7C9L008_9FIRM</name>
<protein>
    <submittedName>
        <fullName evidence="1">XkdX family protein</fullName>
    </submittedName>
</protein>